<keyword evidence="3" id="KW-1185">Reference proteome</keyword>
<evidence type="ECO:0000313" key="2">
    <source>
        <dbReference type="EMBL" id="GAW27222.1"/>
    </source>
</evidence>
<dbReference type="AlphaFoldDB" id="A0A1S8ABC4"/>
<protein>
    <submittedName>
        <fullName evidence="2">Uncharacterized protein</fullName>
    </submittedName>
</protein>
<dbReference type="EMBL" id="DF977532">
    <property type="protein sequence ID" value="GAW27222.1"/>
    <property type="molecule type" value="Genomic_DNA"/>
</dbReference>
<evidence type="ECO:0000256" key="1">
    <source>
        <dbReference type="SAM" id="MobiDB-lite"/>
    </source>
</evidence>
<evidence type="ECO:0000313" key="3">
    <source>
        <dbReference type="Proteomes" id="UP000054516"/>
    </source>
</evidence>
<dbReference type="Proteomes" id="UP000054516">
    <property type="component" value="Unassembled WGS sequence"/>
</dbReference>
<name>A0A1S8ABC4_ROSNE</name>
<feature type="region of interest" description="Disordered" evidence="1">
    <location>
        <begin position="49"/>
        <end position="69"/>
    </location>
</feature>
<reference evidence="2" key="1">
    <citation type="submission" date="2016-03" db="EMBL/GenBank/DDBJ databases">
        <title>Draft genome sequence of Rosellinia necatrix.</title>
        <authorList>
            <person name="Kanematsu S."/>
        </authorList>
    </citation>
    <scope>NUCLEOTIDE SEQUENCE [LARGE SCALE GENOMIC DNA]</scope>
    <source>
        <strain evidence="2">W97</strain>
    </source>
</reference>
<accession>A0A1S8ABC4</accession>
<gene>
    <name evidence="2" type="ORF">SAMD00023353_8700140</name>
</gene>
<proteinExistence type="predicted"/>
<organism evidence="2">
    <name type="scientific">Rosellinia necatrix</name>
    <name type="common">White root-rot fungus</name>
    <dbReference type="NCBI Taxonomy" id="77044"/>
    <lineage>
        <taxon>Eukaryota</taxon>
        <taxon>Fungi</taxon>
        <taxon>Dikarya</taxon>
        <taxon>Ascomycota</taxon>
        <taxon>Pezizomycotina</taxon>
        <taxon>Sordariomycetes</taxon>
        <taxon>Xylariomycetidae</taxon>
        <taxon>Xylariales</taxon>
        <taxon>Xylariaceae</taxon>
        <taxon>Rosellinia</taxon>
    </lineage>
</organism>
<sequence>MRPFAAVFGWIVDAAHHTANSLKAYALQLYATTLAAQVKHTAMATHPTREIMPVPNGNGLNQAGVPQML</sequence>